<dbReference type="InterPro" id="IPR050471">
    <property type="entry name" value="AB_hydrolase"/>
</dbReference>
<accession>A0A172TNW0</accession>
<dbReference type="PATRIC" id="fig|1178515.4.peg.1059"/>
<keyword evidence="3" id="KW-1185">Reference proteome</keyword>
<reference evidence="2 3" key="1">
    <citation type="submission" date="2015-01" db="EMBL/GenBank/DDBJ databases">
        <title>Paenibacillus swuensis/DY6/whole genome sequencing.</title>
        <authorList>
            <person name="Kim M.K."/>
            <person name="Srinivasan S."/>
            <person name="Lee J.-J."/>
        </authorList>
    </citation>
    <scope>NUCLEOTIDE SEQUENCE [LARGE SCALE GENOMIC DNA]</scope>
    <source>
        <strain evidence="2 3">DY6</strain>
    </source>
</reference>
<dbReference type="KEGG" id="pswu:SY83_05220"/>
<dbReference type="Pfam" id="PF12697">
    <property type="entry name" value="Abhydrolase_6"/>
    <property type="match status" value="1"/>
</dbReference>
<dbReference type="AlphaFoldDB" id="A0A172TNW0"/>
<sequence length="282" mass="30665">MDKQAKQTTYTVISKDGTRIAYDRIGQGPALILVAGAFSYRLFPGLVQLAEQLKEQFTVYTYDRRGRGDSGDTQPYAVEREIEDLGALIEEAGGSAKVWGLSSGAALALQAAAKGLHITQLALHEPPFVVNPSDRKPPDDFRAQVTELIANDRRADAIKYFMTQGMGAPAFIVTMMRMMPGVWANLMAVAHTLPYDATLLDGFMEGKALPAALWRTVTMPTLVMEGTESPASLRHAAQALANTLPNAQLVSKKGLGHTKKIHAKMISVELTAFFTTDNKLTK</sequence>
<dbReference type="PANTHER" id="PTHR43433:SF5">
    <property type="entry name" value="AB HYDROLASE-1 DOMAIN-CONTAINING PROTEIN"/>
    <property type="match status" value="1"/>
</dbReference>
<gene>
    <name evidence="2" type="ORF">SY83_05220</name>
</gene>
<organism evidence="2 3">
    <name type="scientific">Paenibacillus swuensis</name>
    <dbReference type="NCBI Taxonomy" id="1178515"/>
    <lineage>
        <taxon>Bacteria</taxon>
        <taxon>Bacillati</taxon>
        <taxon>Bacillota</taxon>
        <taxon>Bacilli</taxon>
        <taxon>Bacillales</taxon>
        <taxon>Paenibacillaceae</taxon>
        <taxon>Paenibacillus</taxon>
    </lineage>
</organism>
<evidence type="ECO:0000313" key="2">
    <source>
        <dbReference type="EMBL" id="ANE48741.1"/>
    </source>
</evidence>
<dbReference type="STRING" id="1178515.SY83_05220"/>
<name>A0A172TNW0_9BACL</name>
<dbReference type="InterPro" id="IPR029058">
    <property type="entry name" value="AB_hydrolase_fold"/>
</dbReference>
<dbReference type="InterPro" id="IPR000073">
    <property type="entry name" value="AB_hydrolase_1"/>
</dbReference>
<keyword evidence="2" id="KW-0378">Hydrolase</keyword>
<dbReference type="EMBL" id="CP011388">
    <property type="protein sequence ID" value="ANE48741.1"/>
    <property type="molecule type" value="Genomic_DNA"/>
</dbReference>
<dbReference type="SUPFAM" id="SSF53474">
    <property type="entry name" value="alpha/beta-Hydrolases"/>
    <property type="match status" value="1"/>
</dbReference>
<dbReference type="OrthoDB" id="63519at2"/>
<dbReference type="Gene3D" id="3.40.50.1820">
    <property type="entry name" value="alpha/beta hydrolase"/>
    <property type="match status" value="1"/>
</dbReference>
<feature type="domain" description="AB hydrolase-1" evidence="1">
    <location>
        <begin position="31"/>
        <end position="257"/>
    </location>
</feature>
<proteinExistence type="predicted"/>
<dbReference type="Proteomes" id="UP000076927">
    <property type="component" value="Chromosome"/>
</dbReference>
<dbReference type="PANTHER" id="PTHR43433">
    <property type="entry name" value="HYDROLASE, ALPHA/BETA FOLD FAMILY PROTEIN"/>
    <property type="match status" value="1"/>
</dbReference>
<dbReference type="GO" id="GO:0046503">
    <property type="term" value="P:glycerolipid catabolic process"/>
    <property type="evidence" value="ECO:0007669"/>
    <property type="project" value="TreeGrafter"/>
</dbReference>
<dbReference type="GO" id="GO:0004806">
    <property type="term" value="F:triacylglycerol lipase activity"/>
    <property type="evidence" value="ECO:0007669"/>
    <property type="project" value="TreeGrafter"/>
</dbReference>
<protein>
    <submittedName>
        <fullName evidence="2">Hydrolase</fullName>
    </submittedName>
</protein>
<evidence type="ECO:0000313" key="3">
    <source>
        <dbReference type="Proteomes" id="UP000076927"/>
    </source>
</evidence>
<evidence type="ECO:0000259" key="1">
    <source>
        <dbReference type="Pfam" id="PF12697"/>
    </source>
</evidence>